<feature type="domain" description="ATP-grasp" evidence="8">
    <location>
        <begin position="123"/>
        <end position="312"/>
    </location>
</feature>
<dbReference type="EC" id="3.1.3.48" evidence="2"/>
<dbReference type="Gene3D" id="3.40.50.2300">
    <property type="match status" value="1"/>
</dbReference>
<dbReference type="Proteomes" id="UP000197019">
    <property type="component" value="Chromosome"/>
</dbReference>
<accession>A0A1Z4BZF6</accession>
<feature type="active site" evidence="6">
    <location>
        <position position="442"/>
    </location>
</feature>
<gene>
    <name evidence="9" type="ORF">CEK71_11475</name>
</gene>
<dbReference type="SUPFAM" id="SSF52788">
    <property type="entry name" value="Phosphotyrosine protein phosphatases I"/>
    <property type="match status" value="1"/>
</dbReference>
<dbReference type="GO" id="GO:0046872">
    <property type="term" value="F:metal ion binding"/>
    <property type="evidence" value="ECO:0007669"/>
    <property type="project" value="InterPro"/>
</dbReference>
<name>A0A1Z4BZF6_9GAMM</name>
<dbReference type="KEGG" id="mpsy:CEK71_11475"/>
<dbReference type="PRINTS" id="PR00719">
    <property type="entry name" value="LMWPTPASE"/>
</dbReference>
<dbReference type="AlphaFoldDB" id="A0A1Z4BZF6"/>
<feature type="active site" description="Proton donor" evidence="6">
    <location>
        <position position="546"/>
    </location>
</feature>
<keyword evidence="7" id="KW-0547">Nucleotide-binding</keyword>
<dbReference type="GO" id="GO:0005524">
    <property type="term" value="F:ATP binding"/>
    <property type="evidence" value="ECO:0007669"/>
    <property type="project" value="UniProtKB-UniRule"/>
</dbReference>
<keyword evidence="3" id="KW-0378">Hydrolase</keyword>
<comment type="catalytic activity">
    <reaction evidence="5">
        <text>O-phospho-L-tyrosyl-[protein] + H2O = L-tyrosyl-[protein] + phosphate</text>
        <dbReference type="Rhea" id="RHEA:10684"/>
        <dbReference type="Rhea" id="RHEA-COMP:10136"/>
        <dbReference type="Rhea" id="RHEA-COMP:20101"/>
        <dbReference type="ChEBI" id="CHEBI:15377"/>
        <dbReference type="ChEBI" id="CHEBI:43474"/>
        <dbReference type="ChEBI" id="CHEBI:46858"/>
        <dbReference type="ChEBI" id="CHEBI:61978"/>
        <dbReference type="EC" id="3.1.3.48"/>
    </reaction>
</comment>
<dbReference type="Pfam" id="PF01451">
    <property type="entry name" value="LMWPc"/>
    <property type="match status" value="1"/>
</dbReference>
<dbReference type="SMART" id="SM00226">
    <property type="entry name" value="LMWPc"/>
    <property type="match status" value="1"/>
</dbReference>
<proteinExistence type="inferred from homology"/>
<dbReference type="PANTHER" id="PTHR11717:SF31">
    <property type="entry name" value="LOW MOLECULAR WEIGHT PROTEIN-TYROSINE-PHOSPHATASE ETP-RELATED"/>
    <property type="match status" value="1"/>
</dbReference>
<dbReference type="OrthoDB" id="5372487at2"/>
<dbReference type="SUPFAM" id="SSF56059">
    <property type="entry name" value="Glutathione synthetase ATP-binding domain-like"/>
    <property type="match status" value="1"/>
</dbReference>
<dbReference type="InterPro" id="IPR036196">
    <property type="entry name" value="Ptyr_pPase_sf"/>
</dbReference>
<dbReference type="Gene3D" id="3.30.470.20">
    <property type="entry name" value="ATP-grasp fold, B domain"/>
    <property type="match status" value="1"/>
</dbReference>
<evidence type="ECO:0000256" key="2">
    <source>
        <dbReference type="ARBA" id="ARBA00013064"/>
    </source>
</evidence>
<sequence length="575" mass="63293">MAVHRRVLVLDADMIACLSIVRSLARHGIICDIAASTGLATLSQYSRYAGQLFRHPNPLSDADGFVDFIAGHLQCHTYDLVIPVTERSLIPLAHSTKMQPWVDILAIAPRDSLNKVLDKEQTMAVAQQCGVVIPLSQAVDSVADIQRLLPDLSFPVVLKPGRSIPNADSRQQLSVAYAFNATELLELGAALLSHCQVLVQSYSLGIGTGIELLADHGEIVYAFQHQRLHEVPLTGGGSSFRKSIAVDPDLLAAAARLIKALNWHGVAMVEFKWQPDTGAYTLMEINGRFWGSLPLACAAGADFPWLLYQLWVDGQRPATQTYRPAIYCRKLASDIYWYEQVFRRSEEPRLFAYPSTGQLLKDALWVLHPSRHAFDVQQWRDPLPGLMDIVQIAQAYYQRVAGLLAQKWQVNKHRSAAMQNRLAQRLKQADKVLFVCYGNINRSAVAQVLAEQMLADAGIRFASAGFHPVAGRPADATMVKVAAEQGVDLSACRSKILDSAMLAEADVVFVMELAQLSRLQAAFPGTADKSFLLGTLNPAQALEIADPYNKAPTAYQHCFTVIKTALGCWAEGLRR</sequence>
<keyword evidence="10" id="KW-1185">Reference proteome</keyword>
<dbReference type="InterPro" id="IPR050438">
    <property type="entry name" value="LMW_PTPase"/>
</dbReference>
<comment type="similarity">
    <text evidence="1">Belongs to the low molecular weight phosphotyrosine protein phosphatase family.</text>
</comment>
<dbReference type="GO" id="GO:0004725">
    <property type="term" value="F:protein tyrosine phosphatase activity"/>
    <property type="evidence" value="ECO:0007669"/>
    <property type="project" value="UniProtKB-EC"/>
</dbReference>
<dbReference type="PANTHER" id="PTHR11717">
    <property type="entry name" value="LOW MOLECULAR WEIGHT PROTEIN TYROSINE PHOSPHATASE"/>
    <property type="match status" value="1"/>
</dbReference>
<evidence type="ECO:0000256" key="3">
    <source>
        <dbReference type="ARBA" id="ARBA00022801"/>
    </source>
</evidence>
<dbReference type="Pfam" id="PF15632">
    <property type="entry name" value="ATPgrasp_Ter"/>
    <property type="match status" value="1"/>
</dbReference>
<dbReference type="PROSITE" id="PS50975">
    <property type="entry name" value="ATP_GRASP"/>
    <property type="match status" value="1"/>
</dbReference>
<evidence type="ECO:0000256" key="7">
    <source>
        <dbReference type="PROSITE-ProRule" id="PRU00409"/>
    </source>
</evidence>
<evidence type="ECO:0000259" key="8">
    <source>
        <dbReference type="PROSITE" id="PS50975"/>
    </source>
</evidence>
<evidence type="ECO:0000256" key="4">
    <source>
        <dbReference type="ARBA" id="ARBA00022912"/>
    </source>
</evidence>
<dbReference type="InterPro" id="IPR017867">
    <property type="entry name" value="Tyr_phospatase_low_mol_wt"/>
</dbReference>
<dbReference type="EMBL" id="CP022129">
    <property type="protein sequence ID" value="ASF46641.1"/>
    <property type="molecule type" value="Genomic_DNA"/>
</dbReference>
<reference evidence="9 10" key="1">
    <citation type="submission" date="2017-06" db="EMBL/GenBank/DDBJ databases">
        <title>Genome Sequencing of the methanotroph Methylovulum psychrotolerants str. HV10-M2 isolated from a high-altitude environment.</title>
        <authorList>
            <person name="Mateos-Rivera A."/>
        </authorList>
    </citation>
    <scope>NUCLEOTIDE SEQUENCE [LARGE SCALE GENOMIC DNA]</scope>
    <source>
        <strain evidence="9 10">HV10_M2</strain>
    </source>
</reference>
<protein>
    <recommendedName>
        <fullName evidence="2">protein-tyrosine-phosphatase</fullName>
        <ecNumber evidence="2">3.1.3.48</ecNumber>
    </recommendedName>
</protein>
<evidence type="ECO:0000313" key="9">
    <source>
        <dbReference type="EMBL" id="ASF46641.1"/>
    </source>
</evidence>
<evidence type="ECO:0000256" key="6">
    <source>
        <dbReference type="PIRSR" id="PIRSR617867-1"/>
    </source>
</evidence>
<dbReference type="InterPro" id="IPR011761">
    <property type="entry name" value="ATP-grasp"/>
</dbReference>
<evidence type="ECO:0000313" key="10">
    <source>
        <dbReference type="Proteomes" id="UP000197019"/>
    </source>
</evidence>
<feature type="active site" description="Nucleophile" evidence="6">
    <location>
        <position position="436"/>
    </location>
</feature>
<dbReference type="InterPro" id="IPR023485">
    <property type="entry name" value="Ptyr_pPase"/>
</dbReference>
<evidence type="ECO:0000256" key="1">
    <source>
        <dbReference type="ARBA" id="ARBA00011063"/>
    </source>
</evidence>
<organism evidence="9 10">
    <name type="scientific">Methylovulum psychrotolerans</name>
    <dbReference type="NCBI Taxonomy" id="1704499"/>
    <lineage>
        <taxon>Bacteria</taxon>
        <taxon>Pseudomonadati</taxon>
        <taxon>Pseudomonadota</taxon>
        <taxon>Gammaproteobacteria</taxon>
        <taxon>Methylococcales</taxon>
        <taxon>Methylococcaceae</taxon>
        <taxon>Methylovulum</taxon>
    </lineage>
</organism>
<keyword evidence="7" id="KW-0067">ATP-binding</keyword>
<keyword evidence="4" id="KW-0904">Protein phosphatase</keyword>
<dbReference type="RefSeq" id="WP_088619513.1">
    <property type="nucleotide sequence ID" value="NZ_CP022129.1"/>
</dbReference>
<evidence type="ECO:0000256" key="5">
    <source>
        <dbReference type="ARBA" id="ARBA00051722"/>
    </source>
</evidence>